<dbReference type="InterPro" id="IPR013785">
    <property type="entry name" value="Aldolase_TIM"/>
</dbReference>
<dbReference type="AlphaFoldDB" id="A0A5S5C411"/>
<protein>
    <submittedName>
        <fullName evidence="1">Glycerol uptake operon antiterminator</fullName>
    </submittedName>
</protein>
<dbReference type="EMBL" id="VNHS01000007">
    <property type="protein sequence ID" value="TYP73222.1"/>
    <property type="molecule type" value="Genomic_DNA"/>
</dbReference>
<dbReference type="InterPro" id="IPR006699">
    <property type="entry name" value="GlpP"/>
</dbReference>
<gene>
    <name evidence="1" type="ORF">BCM02_107206</name>
</gene>
<dbReference type="OrthoDB" id="9799580at2"/>
<comment type="caution">
    <text evidence="1">The sequence shown here is derived from an EMBL/GenBank/DDBJ whole genome shotgun (WGS) entry which is preliminary data.</text>
</comment>
<dbReference type="PANTHER" id="PTHR35787:SF1">
    <property type="entry name" value="GLYCEROL UPTAKE OPERON ANTITERMINATOR REGULATORY PROTEIN"/>
    <property type="match status" value="1"/>
</dbReference>
<dbReference type="PANTHER" id="PTHR35787">
    <property type="entry name" value="GLYCEROL UPTAKE OPERON ANTITERMINATOR REGULATORY PROTEIN"/>
    <property type="match status" value="1"/>
</dbReference>
<accession>A0A5S5C411</accession>
<name>A0A5S5C411_9BACL</name>
<evidence type="ECO:0000313" key="1">
    <source>
        <dbReference type="EMBL" id="TYP73222.1"/>
    </source>
</evidence>
<dbReference type="GO" id="GO:0006071">
    <property type="term" value="P:glycerol metabolic process"/>
    <property type="evidence" value="ECO:0007669"/>
    <property type="project" value="InterPro"/>
</dbReference>
<dbReference type="Gene3D" id="3.20.20.70">
    <property type="entry name" value="Aldolase class I"/>
    <property type="match status" value="1"/>
</dbReference>
<dbReference type="GO" id="GO:0001072">
    <property type="term" value="F:transcription antitermination factor activity, RNA binding"/>
    <property type="evidence" value="ECO:0007669"/>
    <property type="project" value="TreeGrafter"/>
</dbReference>
<dbReference type="SUPFAM" id="SSF110391">
    <property type="entry name" value="GlpP-like"/>
    <property type="match status" value="1"/>
</dbReference>
<dbReference type="GO" id="GO:0045893">
    <property type="term" value="P:positive regulation of DNA-templated transcription"/>
    <property type="evidence" value="ECO:0007669"/>
    <property type="project" value="TreeGrafter"/>
</dbReference>
<dbReference type="RefSeq" id="WP_148930778.1">
    <property type="nucleotide sequence ID" value="NZ_VNHS01000007.1"/>
</dbReference>
<dbReference type="Pfam" id="PF04309">
    <property type="entry name" value="G3P_antiterm"/>
    <property type="match status" value="1"/>
</dbReference>
<keyword evidence="2" id="KW-1185">Reference proteome</keyword>
<organism evidence="1 2">
    <name type="scientific">Paenibacillus methanolicus</name>
    <dbReference type="NCBI Taxonomy" id="582686"/>
    <lineage>
        <taxon>Bacteria</taxon>
        <taxon>Bacillati</taxon>
        <taxon>Bacillota</taxon>
        <taxon>Bacilli</taxon>
        <taxon>Bacillales</taxon>
        <taxon>Paenibacillaceae</taxon>
        <taxon>Paenibacillus</taxon>
    </lineage>
</organism>
<dbReference type="PIRSF" id="PIRSF016897">
    <property type="entry name" value="GlpP"/>
    <property type="match status" value="1"/>
</dbReference>
<evidence type="ECO:0000313" key="2">
    <source>
        <dbReference type="Proteomes" id="UP000323257"/>
    </source>
</evidence>
<dbReference type="Proteomes" id="UP000323257">
    <property type="component" value="Unassembled WGS sequence"/>
</dbReference>
<sequence length="225" mass="25000">MSHRVRARAERAMSERMKQPAMLNAFYDRLAANRMIASIKEPKHIEVALRHRQLLSGVFLLTGHIGVLKGYVDLFNEHGLPVFLHLEKIGGLSTDYHGLDYLAKTIKPAGIITTKTSVVRTAKKMGLITIQRFFLVDSEGLDNIAKSLSQTEPDIVELMPARIPEMIGHVKSFTDLPIITGGLLYETAHAQQCLSHGATAISASKPELWSAVHKLRDGRNVRQMA</sequence>
<reference evidence="1 2" key="1">
    <citation type="submission" date="2019-07" db="EMBL/GenBank/DDBJ databases">
        <title>Genomic Encyclopedia of Type Strains, Phase III (KMG-III): the genomes of soil and plant-associated and newly described type strains.</title>
        <authorList>
            <person name="Whitman W."/>
        </authorList>
    </citation>
    <scope>NUCLEOTIDE SEQUENCE [LARGE SCALE GENOMIC DNA]</scope>
    <source>
        <strain evidence="1 2">BL24</strain>
    </source>
</reference>
<proteinExistence type="predicted"/>